<dbReference type="CDD" id="cd00555">
    <property type="entry name" value="Maf"/>
    <property type="match status" value="1"/>
</dbReference>
<dbReference type="GO" id="GO:0005737">
    <property type="term" value="C:cytoplasm"/>
    <property type="evidence" value="ECO:0007669"/>
    <property type="project" value="UniProtKB-SubCell"/>
</dbReference>
<keyword evidence="3 4" id="KW-0546">Nucleotide metabolism</keyword>
<evidence type="ECO:0000313" key="5">
    <source>
        <dbReference type="EMBL" id="ADE39558.1"/>
    </source>
</evidence>
<dbReference type="Gene3D" id="3.90.950.10">
    <property type="match status" value="1"/>
</dbReference>
<reference evidence="5 6" key="1">
    <citation type="journal article" date="2010" name="J. Bacteriol.">
        <title>Complete genome sequence of "Candidatus Puniceispirillum marinum" IMCC1322, a representative of the SAR116 clade in the Alphaproteobacteria.</title>
        <authorList>
            <person name="Oh H.M."/>
            <person name="Kwon K.K."/>
            <person name="Kang I."/>
            <person name="Kang S.G."/>
            <person name="Lee J.H."/>
            <person name="Kim S.J."/>
            <person name="Cho J.C."/>
        </authorList>
    </citation>
    <scope>NUCLEOTIDE SEQUENCE [LARGE SCALE GENOMIC DNA]</scope>
    <source>
        <strain evidence="5 6">IMCC1322</strain>
    </source>
</reference>
<comment type="subcellular location">
    <subcellularLocation>
        <location evidence="4">Cytoplasm</location>
    </subcellularLocation>
</comment>
<keyword evidence="6" id="KW-1185">Reference proteome</keyword>
<name>D5BTG1_PUNMI</name>
<comment type="similarity">
    <text evidence="4">Belongs to the Maf family. YhdE subfamily.</text>
</comment>
<feature type="active site" description="Proton acceptor" evidence="4">
    <location>
        <position position="87"/>
    </location>
</feature>
<feature type="site" description="Important for substrate specificity" evidence="4">
    <location>
        <position position="88"/>
    </location>
</feature>
<dbReference type="GO" id="GO:0009117">
    <property type="term" value="P:nucleotide metabolic process"/>
    <property type="evidence" value="ECO:0007669"/>
    <property type="project" value="UniProtKB-KW"/>
</dbReference>
<dbReference type="EMBL" id="CP001751">
    <property type="protein sequence ID" value="ADE39558.1"/>
    <property type="molecule type" value="Genomic_DNA"/>
</dbReference>
<proteinExistence type="inferred from homology"/>
<feature type="site" description="Important for substrate specificity" evidence="4">
    <location>
        <position position="171"/>
    </location>
</feature>
<gene>
    <name evidence="5" type="ordered locus">SAR116_1315</name>
</gene>
<dbReference type="HOGENOM" id="CLU_040416_2_0_5"/>
<dbReference type="NCBIfam" id="TIGR00172">
    <property type="entry name" value="maf"/>
    <property type="match status" value="1"/>
</dbReference>
<dbReference type="KEGG" id="apb:SAR116_1315"/>
<dbReference type="PANTHER" id="PTHR43213">
    <property type="entry name" value="BIFUNCTIONAL DTTP/UTP PYROPHOSPHATASE/METHYLTRANSFERASE PROTEIN-RELATED"/>
    <property type="match status" value="1"/>
</dbReference>
<dbReference type="AlphaFoldDB" id="D5BTG1"/>
<dbReference type="Pfam" id="PF02545">
    <property type="entry name" value="Maf"/>
    <property type="match status" value="1"/>
</dbReference>
<dbReference type="GO" id="GO:0036218">
    <property type="term" value="F:dTTP diphosphatase activity"/>
    <property type="evidence" value="ECO:0007669"/>
    <property type="project" value="RHEA"/>
</dbReference>
<dbReference type="eggNOG" id="COG0424">
    <property type="taxonomic scope" value="Bacteria"/>
</dbReference>
<evidence type="ECO:0000256" key="1">
    <source>
        <dbReference type="ARBA" id="ARBA00001968"/>
    </source>
</evidence>
<dbReference type="EC" id="3.6.1.9" evidence="4"/>
<feature type="site" description="Important for substrate specificity" evidence="4">
    <location>
        <position position="27"/>
    </location>
</feature>
<comment type="function">
    <text evidence="4">Nucleoside triphosphate pyrophosphatase that hydrolyzes dTTP and UTP. May have a dual role in cell division arrest and in preventing the incorporation of modified nucleotides into cellular nucleic acids.</text>
</comment>
<comment type="catalytic activity">
    <reaction evidence="4">
        <text>dTTP + H2O = dTMP + diphosphate + H(+)</text>
        <dbReference type="Rhea" id="RHEA:28534"/>
        <dbReference type="ChEBI" id="CHEBI:15377"/>
        <dbReference type="ChEBI" id="CHEBI:15378"/>
        <dbReference type="ChEBI" id="CHEBI:33019"/>
        <dbReference type="ChEBI" id="CHEBI:37568"/>
        <dbReference type="ChEBI" id="CHEBI:63528"/>
        <dbReference type="EC" id="3.6.1.9"/>
    </reaction>
</comment>
<comment type="caution">
    <text evidence="4">Lacks conserved residue(s) required for the propagation of feature annotation.</text>
</comment>
<dbReference type="InterPro" id="IPR003697">
    <property type="entry name" value="Maf-like"/>
</dbReference>
<accession>D5BTG1</accession>
<evidence type="ECO:0000256" key="2">
    <source>
        <dbReference type="ARBA" id="ARBA00022801"/>
    </source>
</evidence>
<dbReference type="PIRSF" id="PIRSF006305">
    <property type="entry name" value="Maf"/>
    <property type="match status" value="1"/>
</dbReference>
<dbReference type="GO" id="GO:0036221">
    <property type="term" value="F:UTP diphosphatase activity"/>
    <property type="evidence" value="ECO:0007669"/>
    <property type="project" value="RHEA"/>
</dbReference>
<dbReference type="PANTHER" id="PTHR43213:SF5">
    <property type="entry name" value="BIFUNCTIONAL DTTP_UTP PYROPHOSPHATASE_METHYLTRANSFERASE PROTEIN-RELATED"/>
    <property type="match status" value="1"/>
</dbReference>
<comment type="cofactor">
    <cofactor evidence="1 4">
        <name>a divalent metal cation</name>
        <dbReference type="ChEBI" id="CHEBI:60240"/>
    </cofactor>
</comment>
<sequence length="214" mass="23316">MATKQKPHNKKVIGHDSQLVLASASPRRRELLAQIGLSPAIMVADIDETPHKREKPQPYAVRMAAEKALKARNQNAETADKFILAGDTVVACGQRILPKTEDPVTARTCLSLLSGRRHRVYGGIALISPDGHLRTRLVTSMVRFRTLGPDDIDNYIATNEWQGKAGGYAIQGMAAIFIQQISGSYSNIVGFSLFDIAAMLGGQGFDVMQIPDMT</sequence>
<dbReference type="InterPro" id="IPR029001">
    <property type="entry name" value="ITPase-like_fam"/>
</dbReference>
<organism evidence="5 6">
    <name type="scientific">Puniceispirillum marinum (strain IMCC1322)</name>
    <dbReference type="NCBI Taxonomy" id="488538"/>
    <lineage>
        <taxon>Bacteria</taxon>
        <taxon>Pseudomonadati</taxon>
        <taxon>Pseudomonadota</taxon>
        <taxon>Alphaproteobacteria</taxon>
        <taxon>Candidatus Puniceispirillales</taxon>
        <taxon>Candidatus Puniceispirillaceae</taxon>
        <taxon>Candidatus Puniceispirillum</taxon>
    </lineage>
</organism>
<dbReference type="OrthoDB" id="9807767at2"/>
<evidence type="ECO:0000256" key="3">
    <source>
        <dbReference type="ARBA" id="ARBA00023080"/>
    </source>
</evidence>
<evidence type="ECO:0000313" key="6">
    <source>
        <dbReference type="Proteomes" id="UP000007460"/>
    </source>
</evidence>
<dbReference type="STRING" id="488538.SAR116_1315"/>
<comment type="catalytic activity">
    <reaction evidence="4">
        <text>UTP + H2O = UMP + diphosphate + H(+)</text>
        <dbReference type="Rhea" id="RHEA:29395"/>
        <dbReference type="ChEBI" id="CHEBI:15377"/>
        <dbReference type="ChEBI" id="CHEBI:15378"/>
        <dbReference type="ChEBI" id="CHEBI:33019"/>
        <dbReference type="ChEBI" id="CHEBI:46398"/>
        <dbReference type="ChEBI" id="CHEBI:57865"/>
        <dbReference type="EC" id="3.6.1.9"/>
    </reaction>
</comment>
<keyword evidence="4" id="KW-0963">Cytoplasm</keyword>
<dbReference type="SUPFAM" id="SSF52972">
    <property type="entry name" value="ITPase-like"/>
    <property type="match status" value="1"/>
</dbReference>
<keyword evidence="2 4" id="KW-0378">Hydrolase</keyword>
<dbReference type="HAMAP" id="MF_00528">
    <property type="entry name" value="Maf"/>
    <property type="match status" value="1"/>
</dbReference>
<protein>
    <recommendedName>
        <fullName evidence="4">dTTP/UTP pyrophosphatase</fullName>
        <shortName evidence="4">dTTPase/UTPase</shortName>
        <ecNumber evidence="4">3.6.1.9</ecNumber>
    </recommendedName>
    <alternativeName>
        <fullName evidence="4">Nucleoside triphosphate pyrophosphatase</fullName>
    </alternativeName>
    <alternativeName>
        <fullName evidence="4">Nucleotide pyrophosphatase</fullName>
        <shortName evidence="4">Nucleotide PPase</shortName>
    </alternativeName>
</protein>
<evidence type="ECO:0000256" key="4">
    <source>
        <dbReference type="HAMAP-Rule" id="MF_00528"/>
    </source>
</evidence>
<dbReference type="Proteomes" id="UP000007460">
    <property type="component" value="Chromosome"/>
</dbReference>
<dbReference type="RefSeq" id="WP_013046185.1">
    <property type="nucleotide sequence ID" value="NC_014010.1"/>
</dbReference>